<comment type="caution">
    <text evidence="13">The sequence shown here is derived from an EMBL/GenBank/DDBJ whole genome shotgun (WGS) entry which is preliminary data.</text>
</comment>
<protein>
    <recommendedName>
        <fullName evidence="9">1-deoxy-D-xylulose 5-phosphate reductoisomerase</fullName>
        <shortName evidence="9">DXP reductoisomerase</shortName>
        <ecNumber evidence="9">1.1.1.267</ecNumber>
    </recommendedName>
    <alternativeName>
        <fullName evidence="9">1-deoxyxylulose-5-phosphate reductoisomerase</fullName>
    </alternativeName>
    <alternativeName>
        <fullName evidence="9">2-C-methyl-D-erythritol 4-phosphate synthase</fullName>
    </alternativeName>
</protein>
<reference evidence="13" key="2">
    <citation type="submission" date="2023-03" db="EMBL/GenBank/DDBJ databases">
        <authorList>
            <person name="Zhang Z."/>
        </authorList>
    </citation>
    <scope>NUCLEOTIDE SEQUENCE</scope>
    <source>
        <strain evidence="13">DSA</strain>
    </source>
</reference>
<evidence type="ECO:0000256" key="9">
    <source>
        <dbReference type="HAMAP-Rule" id="MF_00183"/>
    </source>
</evidence>
<feature type="binding site" evidence="9">
    <location>
        <position position="218"/>
    </location>
    <ligand>
        <name>1-deoxy-D-xylulose 5-phosphate</name>
        <dbReference type="ChEBI" id="CHEBI:57792"/>
    </ligand>
</feature>
<dbReference type="InterPro" id="IPR036291">
    <property type="entry name" value="NAD(P)-bd_dom_sf"/>
</dbReference>
<feature type="binding site" evidence="9">
    <location>
        <position position="221"/>
    </location>
    <ligand>
        <name>Mn(2+)</name>
        <dbReference type="ChEBI" id="CHEBI:29035"/>
    </ligand>
</feature>
<evidence type="ECO:0000259" key="11">
    <source>
        <dbReference type="Pfam" id="PF08436"/>
    </source>
</evidence>
<evidence type="ECO:0000259" key="10">
    <source>
        <dbReference type="Pfam" id="PF02670"/>
    </source>
</evidence>
<dbReference type="InterPro" id="IPR003821">
    <property type="entry name" value="DXP_reductoisomerase"/>
</dbReference>
<feature type="binding site" evidence="9">
    <location>
        <position position="11"/>
    </location>
    <ligand>
        <name>NADPH</name>
        <dbReference type="ChEBI" id="CHEBI:57783"/>
    </ligand>
</feature>
<accession>A0AAW7ZDC4</accession>
<feature type="binding site" evidence="9">
    <location>
        <position position="217"/>
    </location>
    <ligand>
        <name>1-deoxy-D-xylulose 5-phosphate</name>
        <dbReference type="ChEBI" id="CHEBI:57792"/>
    </ligand>
</feature>
<feature type="binding site" evidence="9">
    <location>
        <position position="125"/>
    </location>
    <ligand>
        <name>1-deoxy-D-xylulose 5-phosphate</name>
        <dbReference type="ChEBI" id="CHEBI:57792"/>
    </ligand>
</feature>
<dbReference type="Pfam" id="PF08436">
    <property type="entry name" value="DXP_redisom_C"/>
    <property type="match status" value="1"/>
</dbReference>
<gene>
    <name evidence="9" type="primary">dxr</name>
    <name evidence="13" type="ORF">P6N53_07485</name>
</gene>
<feature type="binding site" evidence="9">
    <location>
        <position position="38"/>
    </location>
    <ligand>
        <name>NADPH</name>
        <dbReference type="ChEBI" id="CHEBI:57783"/>
    </ligand>
</feature>
<keyword evidence="3 9" id="KW-0479">Metal-binding</keyword>
<sequence>MKKFAILGSTGSIGRQALEVVEAFPDELKVVGMAGGKNRELFLKQCLSHKPMIVSLQDKEDASWLKAELLKNGLKVEVYYGTEGLIAVATCEEASTILTALSGAVGLLPTCAAIEAGKDIALANKETLVAAGEYVTLLAEKNNISLLPVDSEHSAIWQCLKGENKSSVRKLILTASGGPFRQMDRSNLEGVTPQMALKHPNWSMGAKITIDSATLMNKGLEVIEAKWLFNLDFDDIEVVIHPQSIIHSMVEYGDGSFIAHLGQPDMRIPIQYALSYPHRWFNNFPKLNLKSIMGLTFEAPDTTRFPSLALAYEAGRAGGTAPAVLNAANEIAVHTFLQGSIKFLEIPLVVQKTLDKHRVVKPSSLEEVIEVDIWARKEVTRILSNL</sequence>
<evidence type="ECO:0000313" key="14">
    <source>
        <dbReference type="Proteomes" id="UP001172911"/>
    </source>
</evidence>
<comment type="catalytic activity">
    <reaction evidence="8">
        <text>2-C-methyl-D-erythritol 4-phosphate + NADP(+) = 1-deoxy-D-xylulose 5-phosphate + NADPH + H(+)</text>
        <dbReference type="Rhea" id="RHEA:13717"/>
        <dbReference type="ChEBI" id="CHEBI:15378"/>
        <dbReference type="ChEBI" id="CHEBI:57783"/>
        <dbReference type="ChEBI" id="CHEBI:57792"/>
        <dbReference type="ChEBI" id="CHEBI:58262"/>
        <dbReference type="ChEBI" id="CHEBI:58349"/>
        <dbReference type="EC" id="1.1.1.267"/>
    </reaction>
    <physiologicalReaction direction="right-to-left" evidence="8">
        <dbReference type="Rhea" id="RHEA:13719"/>
    </physiologicalReaction>
</comment>
<dbReference type="Pfam" id="PF13288">
    <property type="entry name" value="DXPR_C"/>
    <property type="match status" value="1"/>
</dbReference>
<dbReference type="PANTHER" id="PTHR30525:SF0">
    <property type="entry name" value="1-DEOXY-D-XYLULOSE 5-PHOSPHATE REDUCTOISOMERASE, CHLOROPLASTIC"/>
    <property type="match status" value="1"/>
</dbReference>
<feature type="binding site" evidence="9">
    <location>
        <position position="152"/>
    </location>
    <ligand>
        <name>1-deoxy-D-xylulose 5-phosphate</name>
        <dbReference type="ChEBI" id="CHEBI:57792"/>
    </ligand>
</feature>
<keyword evidence="5 9" id="KW-0560">Oxidoreductase</keyword>
<feature type="domain" description="1-deoxy-D-xylulose 5-phosphate reductoisomerase N-terminal" evidence="10">
    <location>
        <begin position="5"/>
        <end position="132"/>
    </location>
</feature>
<dbReference type="GO" id="GO:0051484">
    <property type="term" value="P:isopentenyl diphosphate biosynthetic process, methylerythritol 4-phosphate pathway involved in terpenoid biosynthetic process"/>
    <property type="evidence" value="ECO:0007669"/>
    <property type="project" value="UniProtKB-ARBA"/>
</dbReference>
<dbReference type="NCBIfam" id="TIGR00243">
    <property type="entry name" value="Dxr"/>
    <property type="match status" value="1"/>
</dbReference>
<dbReference type="Pfam" id="PF02670">
    <property type="entry name" value="DXP_reductoisom"/>
    <property type="match status" value="1"/>
</dbReference>
<comment type="similarity">
    <text evidence="2 9">Belongs to the DXR family.</text>
</comment>
<feature type="binding site" evidence="9">
    <location>
        <position position="152"/>
    </location>
    <ligand>
        <name>Mn(2+)</name>
        <dbReference type="ChEBI" id="CHEBI:29035"/>
    </ligand>
</feature>
<feature type="binding site" evidence="9">
    <location>
        <position position="176"/>
    </location>
    <ligand>
        <name>1-deoxy-D-xylulose 5-phosphate</name>
        <dbReference type="ChEBI" id="CHEBI:57792"/>
    </ligand>
</feature>
<dbReference type="SUPFAM" id="SSF69055">
    <property type="entry name" value="1-deoxy-D-xylulose-5-phosphate reductoisomerase, C-terminal domain"/>
    <property type="match status" value="1"/>
</dbReference>
<dbReference type="Proteomes" id="UP001172911">
    <property type="component" value="Unassembled WGS sequence"/>
</dbReference>
<dbReference type="PIRSF" id="PIRSF006205">
    <property type="entry name" value="Dxp_reductismrs"/>
    <property type="match status" value="1"/>
</dbReference>
<dbReference type="FunFam" id="3.40.50.720:FF:000045">
    <property type="entry name" value="1-deoxy-D-xylulose 5-phosphate reductoisomerase"/>
    <property type="match status" value="1"/>
</dbReference>
<dbReference type="NCBIfam" id="NF009114">
    <property type="entry name" value="PRK12464.1"/>
    <property type="match status" value="1"/>
</dbReference>
<dbReference type="RefSeq" id="WP_304542173.1">
    <property type="nucleotide sequence ID" value="NZ_JARPTC010000010.1"/>
</dbReference>
<reference evidence="13" key="1">
    <citation type="journal article" date="2023" name="J. Hazard. Mater.">
        <title>Anaerobic biodegradation of pyrene and benzo[a]pyrene by a new sulfate-reducing Desulforamulus aquiferis strain DSA.</title>
        <authorList>
            <person name="Zhang Z."/>
            <person name="Sun J."/>
            <person name="Gong X."/>
            <person name="Wang C."/>
            <person name="Wang H."/>
        </authorList>
    </citation>
    <scope>NUCLEOTIDE SEQUENCE</scope>
    <source>
        <strain evidence="13">DSA</strain>
    </source>
</reference>
<dbReference type="HAMAP" id="MF_00183">
    <property type="entry name" value="DXP_reductoisom"/>
    <property type="match status" value="1"/>
</dbReference>
<dbReference type="InterPro" id="IPR013512">
    <property type="entry name" value="DXP_reductoisomerase_N"/>
</dbReference>
<dbReference type="InterPro" id="IPR026877">
    <property type="entry name" value="DXPR_C"/>
</dbReference>
<feature type="binding site" evidence="9">
    <location>
        <position position="10"/>
    </location>
    <ligand>
        <name>NADPH</name>
        <dbReference type="ChEBI" id="CHEBI:57783"/>
    </ligand>
</feature>
<comment type="pathway">
    <text evidence="1 9">Isoprenoid biosynthesis; isopentenyl diphosphate biosynthesis via DXP pathway; isopentenyl diphosphate from 1-deoxy-D-xylulose 5-phosphate: step 1/6.</text>
</comment>
<keyword evidence="7 9" id="KW-0414">Isoprene biosynthesis</keyword>
<feature type="binding site" evidence="9">
    <location>
        <position position="199"/>
    </location>
    <ligand>
        <name>1-deoxy-D-xylulose 5-phosphate</name>
        <dbReference type="ChEBI" id="CHEBI:57792"/>
    </ligand>
</feature>
<evidence type="ECO:0000256" key="4">
    <source>
        <dbReference type="ARBA" id="ARBA00022857"/>
    </source>
</evidence>
<dbReference type="EC" id="1.1.1.267" evidence="9"/>
<feature type="binding site" evidence="9">
    <location>
        <position position="13"/>
    </location>
    <ligand>
        <name>NADPH</name>
        <dbReference type="ChEBI" id="CHEBI:57783"/>
    </ligand>
</feature>
<dbReference type="PANTHER" id="PTHR30525">
    <property type="entry name" value="1-DEOXY-D-XYLULOSE 5-PHOSPHATE REDUCTOISOMERASE"/>
    <property type="match status" value="1"/>
</dbReference>
<feature type="domain" description="DXP reductoisomerase C-terminal" evidence="12">
    <location>
        <begin position="261"/>
        <end position="377"/>
    </location>
</feature>
<feature type="binding site" evidence="9">
    <location>
        <position position="126"/>
    </location>
    <ligand>
        <name>NADPH</name>
        <dbReference type="ChEBI" id="CHEBI:57783"/>
    </ligand>
</feature>
<evidence type="ECO:0000256" key="8">
    <source>
        <dbReference type="ARBA" id="ARBA00048543"/>
    </source>
</evidence>
<feature type="binding site" evidence="9">
    <location>
        <position position="36"/>
    </location>
    <ligand>
        <name>NADPH</name>
        <dbReference type="ChEBI" id="CHEBI:57783"/>
    </ligand>
</feature>
<evidence type="ECO:0000313" key="13">
    <source>
        <dbReference type="EMBL" id="MDO7787056.1"/>
    </source>
</evidence>
<evidence type="ECO:0000256" key="6">
    <source>
        <dbReference type="ARBA" id="ARBA00023211"/>
    </source>
</evidence>
<feature type="binding site" evidence="9">
    <location>
        <position position="212"/>
    </location>
    <ligand>
        <name>1-deoxy-D-xylulose 5-phosphate</name>
        <dbReference type="ChEBI" id="CHEBI:57792"/>
    </ligand>
</feature>
<comment type="function">
    <text evidence="9">Catalyzes the NADPH-dependent rearrangement and reduction of 1-deoxy-D-xylulose-5-phosphate (DXP) to 2-C-methyl-D-erythritol 4-phosphate (MEP).</text>
</comment>
<evidence type="ECO:0000259" key="12">
    <source>
        <dbReference type="Pfam" id="PF13288"/>
    </source>
</evidence>
<proteinExistence type="inferred from homology"/>
<dbReference type="InterPro" id="IPR013644">
    <property type="entry name" value="DXP_reductoisomerase_C"/>
</dbReference>
<evidence type="ECO:0000256" key="3">
    <source>
        <dbReference type="ARBA" id="ARBA00022723"/>
    </source>
</evidence>
<feature type="binding site" evidence="9">
    <location>
        <position position="124"/>
    </location>
    <ligand>
        <name>NADPH</name>
        <dbReference type="ChEBI" id="CHEBI:57783"/>
    </ligand>
</feature>
<evidence type="ECO:0000256" key="1">
    <source>
        <dbReference type="ARBA" id="ARBA00005094"/>
    </source>
</evidence>
<evidence type="ECO:0000256" key="2">
    <source>
        <dbReference type="ARBA" id="ARBA00006825"/>
    </source>
</evidence>
<feature type="domain" description="1-deoxy-D-xylulose 5-phosphate reductoisomerase C-terminal" evidence="11">
    <location>
        <begin position="146"/>
        <end position="229"/>
    </location>
</feature>
<evidence type="ECO:0000256" key="7">
    <source>
        <dbReference type="ARBA" id="ARBA00023229"/>
    </source>
</evidence>
<dbReference type="SUPFAM" id="SSF55347">
    <property type="entry name" value="Glyceraldehyde-3-phosphate dehydrogenase-like, C-terminal domain"/>
    <property type="match status" value="1"/>
</dbReference>
<feature type="binding site" evidence="9">
    <location>
        <position position="37"/>
    </location>
    <ligand>
        <name>NADPH</name>
        <dbReference type="ChEBI" id="CHEBI:57783"/>
    </ligand>
</feature>
<dbReference type="GO" id="GO:0030145">
    <property type="term" value="F:manganese ion binding"/>
    <property type="evidence" value="ECO:0007669"/>
    <property type="project" value="TreeGrafter"/>
</dbReference>
<feature type="binding site" evidence="9">
    <location>
        <position position="12"/>
    </location>
    <ligand>
        <name>NADPH</name>
        <dbReference type="ChEBI" id="CHEBI:57783"/>
    </ligand>
</feature>
<organism evidence="13 14">
    <name type="scientific">Desulforamulus aquiferis</name>
    <dbReference type="NCBI Taxonomy" id="1397668"/>
    <lineage>
        <taxon>Bacteria</taxon>
        <taxon>Bacillati</taxon>
        <taxon>Bacillota</taxon>
        <taxon>Clostridia</taxon>
        <taxon>Eubacteriales</taxon>
        <taxon>Peptococcaceae</taxon>
        <taxon>Desulforamulus</taxon>
    </lineage>
</organism>
<dbReference type="EMBL" id="JARPTC010000010">
    <property type="protein sequence ID" value="MDO7787056.1"/>
    <property type="molecule type" value="Genomic_DNA"/>
</dbReference>
<feature type="binding site" evidence="9">
    <location>
        <position position="221"/>
    </location>
    <ligand>
        <name>1-deoxy-D-xylulose 5-phosphate</name>
        <dbReference type="ChEBI" id="CHEBI:57792"/>
    </ligand>
</feature>
<evidence type="ECO:0000256" key="5">
    <source>
        <dbReference type="ARBA" id="ARBA00023002"/>
    </source>
</evidence>
<feature type="binding site" evidence="9">
    <location>
        <position position="205"/>
    </location>
    <ligand>
        <name>NADPH</name>
        <dbReference type="ChEBI" id="CHEBI:57783"/>
    </ligand>
</feature>
<comment type="cofactor">
    <cofactor evidence="9">
        <name>Mg(2+)</name>
        <dbReference type="ChEBI" id="CHEBI:18420"/>
    </cofactor>
    <cofactor evidence="9">
        <name>Mn(2+)</name>
        <dbReference type="ChEBI" id="CHEBI:29035"/>
    </cofactor>
</comment>
<dbReference type="AlphaFoldDB" id="A0AAW7ZDC4"/>
<dbReference type="GO" id="GO:0030604">
    <property type="term" value="F:1-deoxy-D-xylulose-5-phosphate reductoisomerase activity"/>
    <property type="evidence" value="ECO:0007669"/>
    <property type="project" value="UniProtKB-UniRule"/>
</dbReference>
<name>A0AAW7ZDC4_9FIRM</name>
<dbReference type="InterPro" id="IPR036169">
    <property type="entry name" value="DXPR_C_sf"/>
</dbReference>
<dbReference type="Gene3D" id="1.10.1740.10">
    <property type="match status" value="1"/>
</dbReference>
<keyword evidence="9" id="KW-0460">Magnesium</keyword>
<dbReference type="GO" id="GO:0070402">
    <property type="term" value="F:NADPH binding"/>
    <property type="evidence" value="ECO:0007669"/>
    <property type="project" value="InterPro"/>
</dbReference>
<keyword evidence="4 9" id="KW-0521">NADP</keyword>
<keyword evidence="6 9" id="KW-0464">Manganese</keyword>
<keyword evidence="14" id="KW-1185">Reference proteome</keyword>
<dbReference type="Gene3D" id="3.40.50.720">
    <property type="entry name" value="NAD(P)-binding Rossmann-like Domain"/>
    <property type="match status" value="1"/>
</dbReference>
<feature type="binding site" evidence="9">
    <location>
        <position position="151"/>
    </location>
    <ligand>
        <name>1-deoxy-D-xylulose 5-phosphate</name>
        <dbReference type="ChEBI" id="CHEBI:57792"/>
    </ligand>
</feature>
<feature type="binding site" evidence="9">
    <location>
        <position position="150"/>
    </location>
    <ligand>
        <name>Mn(2+)</name>
        <dbReference type="ChEBI" id="CHEBI:29035"/>
    </ligand>
</feature>
<dbReference type="SUPFAM" id="SSF51735">
    <property type="entry name" value="NAD(P)-binding Rossmann-fold domains"/>
    <property type="match status" value="1"/>
</dbReference>